<evidence type="ECO:0000313" key="1">
    <source>
        <dbReference type="EMBL" id="KAA6309572.1"/>
    </source>
</evidence>
<sequence>MRSSRIHIDLIKHYCIINIVQTFQFEVLFISIKHNRKMLENLFTPRQIEYITSLNNNESKSLKELLILLNRVYIQ</sequence>
<dbReference type="AlphaFoldDB" id="A0A5J4PJY9"/>
<protein>
    <submittedName>
        <fullName evidence="1">Uncharacterized protein</fullName>
    </submittedName>
</protein>
<dbReference type="EMBL" id="SNRY01007876">
    <property type="protein sequence ID" value="KAA6309572.1"/>
    <property type="molecule type" value="Genomic_DNA"/>
</dbReference>
<name>A0A5J4PJY9_9ZZZZ</name>
<gene>
    <name evidence="1" type="ORF">EZS27_038961</name>
</gene>
<comment type="caution">
    <text evidence="1">The sequence shown here is derived from an EMBL/GenBank/DDBJ whole genome shotgun (WGS) entry which is preliminary data.</text>
</comment>
<reference evidence="1" key="1">
    <citation type="submission" date="2019-03" db="EMBL/GenBank/DDBJ databases">
        <title>Single cell metagenomics reveals metabolic interactions within the superorganism composed of flagellate Streblomastix strix and complex community of Bacteroidetes bacteria on its surface.</title>
        <authorList>
            <person name="Treitli S.C."/>
            <person name="Kolisko M."/>
            <person name="Husnik F."/>
            <person name="Keeling P."/>
            <person name="Hampl V."/>
        </authorList>
    </citation>
    <scope>NUCLEOTIDE SEQUENCE</scope>
    <source>
        <strain evidence="1">STM</strain>
    </source>
</reference>
<proteinExistence type="predicted"/>
<organism evidence="1">
    <name type="scientific">termite gut metagenome</name>
    <dbReference type="NCBI Taxonomy" id="433724"/>
    <lineage>
        <taxon>unclassified sequences</taxon>
        <taxon>metagenomes</taxon>
        <taxon>organismal metagenomes</taxon>
    </lineage>
</organism>
<accession>A0A5J4PJY9</accession>